<dbReference type="GO" id="GO:0005524">
    <property type="term" value="F:ATP binding"/>
    <property type="evidence" value="ECO:0007669"/>
    <property type="project" value="UniProtKB-KW"/>
</dbReference>
<evidence type="ECO:0000259" key="4">
    <source>
        <dbReference type="PROSITE" id="PS51459"/>
    </source>
</evidence>
<dbReference type="AlphaFoldDB" id="A0A2A3YXD2"/>
<dbReference type="RefSeq" id="WP_096177648.1">
    <property type="nucleotide sequence ID" value="NZ_NRGQ01000005.1"/>
</dbReference>
<accession>A0A2A3YXD2</accession>
<evidence type="ECO:0000256" key="2">
    <source>
        <dbReference type="PIRSR" id="PIRSR640198-2"/>
    </source>
</evidence>
<proteinExistence type="predicted"/>
<dbReference type="SUPFAM" id="SSF46785">
    <property type="entry name" value="Winged helix' DNA-binding domain"/>
    <property type="match status" value="1"/>
</dbReference>
<feature type="binding site" evidence="2">
    <location>
        <begin position="218"/>
        <end position="225"/>
    </location>
    <ligand>
        <name>ATP</name>
        <dbReference type="ChEBI" id="CHEBI:30616"/>
    </ligand>
</feature>
<reference evidence="5 6" key="1">
    <citation type="journal article" date="2017" name="Elife">
        <title>Extensive horizontal gene transfer in cheese-associated bacteria.</title>
        <authorList>
            <person name="Bonham K.S."/>
            <person name="Wolfe B.E."/>
            <person name="Dutton R.J."/>
        </authorList>
    </citation>
    <scope>NUCLEOTIDE SEQUENCE [LARGE SCALE GENOMIC DNA]</scope>
    <source>
        <strain evidence="5 6">962_8</strain>
    </source>
</reference>
<dbReference type="InterPro" id="IPR036390">
    <property type="entry name" value="WH_DNA-bd_sf"/>
</dbReference>
<evidence type="ECO:0000313" key="6">
    <source>
        <dbReference type="Proteomes" id="UP000218620"/>
    </source>
</evidence>
<keyword evidence="2" id="KW-0067">ATP-binding</keyword>
<organism evidence="5 6">
    <name type="scientific">Brevibacterium aurantiacum</name>
    <dbReference type="NCBI Taxonomy" id="273384"/>
    <lineage>
        <taxon>Bacteria</taxon>
        <taxon>Bacillati</taxon>
        <taxon>Actinomycetota</taxon>
        <taxon>Actinomycetes</taxon>
        <taxon>Micrococcales</taxon>
        <taxon>Brevibacteriaceae</taxon>
        <taxon>Brevibacterium</taxon>
    </lineage>
</organism>
<dbReference type="Gene3D" id="1.10.3290.10">
    <property type="entry name" value="Fido-like domain"/>
    <property type="match status" value="1"/>
</dbReference>
<dbReference type="PANTHER" id="PTHR13504">
    <property type="entry name" value="FIDO DOMAIN-CONTAINING PROTEIN DDB_G0283145"/>
    <property type="match status" value="1"/>
</dbReference>
<feature type="region of interest" description="Disordered" evidence="3">
    <location>
        <begin position="1"/>
        <end position="24"/>
    </location>
</feature>
<dbReference type="Pfam" id="PF02661">
    <property type="entry name" value="Fic"/>
    <property type="match status" value="1"/>
</dbReference>
<sequence length="400" mass="43721">MPDSIERHWAPPNPAGLSKKDQASGSYRAYVPDELPAELPELGREAQGAAENAVVVLARLDERIGELGTRYLNHLLIRSESISSSWIEGNRLSPKKLAIAERLQHGNRVALDVIANVRATEAAIDELADPNRTITVSDIEELQHSIEPRLTFGLRQEQNWVGGPGNSPLRADFVPPPETEVPRLTANLAEFVTNTSGNAVARAALAHAQFETIHPFTDGNGRTGRALIHTVLKRSDAARDVLVPISTVFASDTDAYIGGLTSFRREPADLDGWVISFAAAVERAANNAVLLSEDIIALDRTVIDDLVRYRQEQGKSPARPRATSTILKILDSLAREPVRTIDSVATEHGASRAAAFRALVELTEAGILRRTTNHKGKIVCFTADRHLAYVELTESANRRR</sequence>
<feature type="domain" description="Fido" evidence="4">
    <location>
        <begin position="134"/>
        <end position="276"/>
    </location>
</feature>
<gene>
    <name evidence="5" type="ORF">CIK65_04795</name>
</gene>
<dbReference type="EMBL" id="NRGQ01000005">
    <property type="protein sequence ID" value="PCC43911.1"/>
    <property type="molecule type" value="Genomic_DNA"/>
</dbReference>
<evidence type="ECO:0000313" key="5">
    <source>
        <dbReference type="EMBL" id="PCC43911.1"/>
    </source>
</evidence>
<dbReference type="SUPFAM" id="SSF140931">
    <property type="entry name" value="Fic-like"/>
    <property type="match status" value="1"/>
</dbReference>
<keyword evidence="2" id="KW-0547">Nucleotide-binding</keyword>
<dbReference type="Proteomes" id="UP000218620">
    <property type="component" value="Unassembled WGS sequence"/>
</dbReference>
<feature type="active site" evidence="1">
    <location>
        <position position="214"/>
    </location>
</feature>
<evidence type="ECO:0000256" key="3">
    <source>
        <dbReference type="SAM" id="MobiDB-lite"/>
    </source>
</evidence>
<comment type="caution">
    <text evidence="5">The sequence shown here is derived from an EMBL/GenBank/DDBJ whole genome shotgun (WGS) entry which is preliminary data.</text>
</comment>
<dbReference type="InterPro" id="IPR036597">
    <property type="entry name" value="Fido-like_dom_sf"/>
</dbReference>
<dbReference type="InterPro" id="IPR040198">
    <property type="entry name" value="Fido_containing"/>
</dbReference>
<name>A0A2A3YXD2_BREAU</name>
<protein>
    <submittedName>
        <fullName evidence="5">Cell filamentation protein Fic</fullName>
    </submittedName>
</protein>
<dbReference type="PANTHER" id="PTHR13504:SF38">
    <property type="entry name" value="FIDO DOMAIN-CONTAINING PROTEIN"/>
    <property type="match status" value="1"/>
</dbReference>
<evidence type="ECO:0000256" key="1">
    <source>
        <dbReference type="PIRSR" id="PIRSR640198-1"/>
    </source>
</evidence>
<dbReference type="PROSITE" id="PS51459">
    <property type="entry name" value="FIDO"/>
    <property type="match status" value="1"/>
</dbReference>
<dbReference type="InterPro" id="IPR003812">
    <property type="entry name" value="Fido"/>
</dbReference>